<reference evidence="2 3" key="1">
    <citation type="journal article" date="2019" name="Genome Biol. Evol.">
        <title>Whole-Genome Sequencing of the Giant Devil Catfish, Bagarius yarrelli.</title>
        <authorList>
            <person name="Jiang W."/>
            <person name="Lv Y."/>
            <person name="Cheng L."/>
            <person name="Yang K."/>
            <person name="Chao B."/>
            <person name="Wang X."/>
            <person name="Li Y."/>
            <person name="Pan X."/>
            <person name="You X."/>
            <person name="Zhang Y."/>
            <person name="Yang J."/>
            <person name="Li J."/>
            <person name="Zhang X."/>
            <person name="Liu S."/>
            <person name="Sun C."/>
            <person name="Yang J."/>
            <person name="Shi Q."/>
        </authorList>
    </citation>
    <scope>NUCLEOTIDE SEQUENCE [LARGE SCALE GENOMIC DNA]</scope>
    <source>
        <strain evidence="2">JWS20170419001</strain>
        <tissue evidence="2">Muscle</tissue>
    </source>
</reference>
<feature type="compositionally biased region" description="Polar residues" evidence="1">
    <location>
        <begin position="29"/>
        <end position="38"/>
    </location>
</feature>
<protein>
    <submittedName>
        <fullName evidence="2">Zinc finger protein Gfi-1b</fullName>
    </submittedName>
</protein>
<keyword evidence="3" id="KW-1185">Reference proteome</keyword>
<name>A0A556TUP4_BAGYA</name>
<accession>A0A556TUP4</accession>
<sequence>MPRSFLVKSKKASSSYNVHRFMDADFNDNEPNTVSEPPQTEPKESDPPKRMPLGAVREPVEAGRYSYVKRENKPECPIPLRPEQLVTAGHPYYISEPQMAEFPPYYKPPYAWETLHSSYAFRQLDLHSTILQHTSNIYGSELKQSPEDLQPLDCSTHYSPTSETYHCITCDKVNIRKILVQVHQIQ</sequence>
<organism evidence="2 3">
    <name type="scientific">Bagarius yarrelli</name>
    <name type="common">Goonch</name>
    <name type="synonym">Bagrus yarrelli</name>
    <dbReference type="NCBI Taxonomy" id="175774"/>
    <lineage>
        <taxon>Eukaryota</taxon>
        <taxon>Metazoa</taxon>
        <taxon>Chordata</taxon>
        <taxon>Craniata</taxon>
        <taxon>Vertebrata</taxon>
        <taxon>Euteleostomi</taxon>
        <taxon>Actinopterygii</taxon>
        <taxon>Neopterygii</taxon>
        <taxon>Teleostei</taxon>
        <taxon>Ostariophysi</taxon>
        <taxon>Siluriformes</taxon>
        <taxon>Sisoridae</taxon>
        <taxon>Sisorinae</taxon>
        <taxon>Bagarius</taxon>
    </lineage>
</organism>
<dbReference type="EMBL" id="VCAZ01000019">
    <property type="protein sequence ID" value="TSK72136.1"/>
    <property type="molecule type" value="Genomic_DNA"/>
</dbReference>
<evidence type="ECO:0000313" key="2">
    <source>
        <dbReference type="EMBL" id="TSK72136.1"/>
    </source>
</evidence>
<dbReference type="AlphaFoldDB" id="A0A556TUP4"/>
<gene>
    <name evidence="2" type="ORF">Baya_3120</name>
</gene>
<evidence type="ECO:0000256" key="1">
    <source>
        <dbReference type="SAM" id="MobiDB-lite"/>
    </source>
</evidence>
<dbReference type="OrthoDB" id="6155966at2759"/>
<evidence type="ECO:0000313" key="3">
    <source>
        <dbReference type="Proteomes" id="UP000319801"/>
    </source>
</evidence>
<feature type="region of interest" description="Disordered" evidence="1">
    <location>
        <begin position="1"/>
        <end position="57"/>
    </location>
</feature>
<comment type="caution">
    <text evidence="2">The sequence shown here is derived from an EMBL/GenBank/DDBJ whole genome shotgun (WGS) entry which is preliminary data.</text>
</comment>
<proteinExistence type="predicted"/>
<dbReference type="Proteomes" id="UP000319801">
    <property type="component" value="Unassembled WGS sequence"/>
</dbReference>